<comment type="caution">
    <text evidence="2">The sequence shown here is derived from an EMBL/GenBank/DDBJ whole genome shotgun (WGS) entry which is preliminary data.</text>
</comment>
<sequence length="443" mass="47795">MILPIGGVGCRDGDLQRQRSGARGDVPITAGSLHFTRSGGKEHAGRAVFTGSDDVRVLDVAGPTGNRAGRCSIITSVVRFQRYGTGVGVGFGAVVAGIGWFYSNVLLDTRRRPLYPERILDAGDGTVTLARNRLVEQPGIWGLRWSEGLAVMGPVVEWHDDRIVRALLDGPVPPPGTTAVVDAGPFDPDPGARGLTFTEVAVATALGPAPAWSVPGDGDTWIVHVHGRGGSRREALRILPALHELGLHQLVISYRNDECAPPSPDGHHHLGDTEWEDLEAAVRYARAAGARRIVLYGWSMGAAIIGAFLDRSPEAENVAAVVWDAPLLDWRATLRQQARNRRLPAMLTPIAANITSRRIGIDFDRFTLRIHPPAVRPPTLVIHSTGDTAVPVGPSRDLVAAAPGLDWPMRYLEVRDVEHTAAWNADPARYEQAVTAFLREQLG</sequence>
<proteinExistence type="predicted"/>
<protein>
    <submittedName>
        <fullName evidence="2">Alpha/beta hydrolase</fullName>
    </submittedName>
</protein>
<dbReference type="SUPFAM" id="SSF53474">
    <property type="entry name" value="alpha/beta-Hydrolases"/>
    <property type="match status" value="1"/>
</dbReference>
<dbReference type="InterPro" id="IPR029058">
    <property type="entry name" value="AB_hydrolase_fold"/>
</dbReference>
<gene>
    <name evidence="2" type="ORF">HF519_07865</name>
</gene>
<keyword evidence="2" id="KW-0378">Hydrolase</keyword>
<dbReference type="AlphaFoldDB" id="A0A848DG41"/>
<dbReference type="Proteomes" id="UP000586918">
    <property type="component" value="Unassembled WGS sequence"/>
</dbReference>
<evidence type="ECO:0000259" key="1">
    <source>
        <dbReference type="Pfam" id="PF00326"/>
    </source>
</evidence>
<reference evidence="2 3" key="1">
    <citation type="submission" date="2020-04" db="EMBL/GenBank/DDBJ databases">
        <authorList>
            <person name="Klaysubun C."/>
            <person name="Duangmal K."/>
            <person name="Lipun K."/>
        </authorList>
    </citation>
    <scope>NUCLEOTIDE SEQUENCE [LARGE SCALE GENOMIC DNA]</scope>
    <source>
        <strain evidence="2 3">DSM 45300</strain>
    </source>
</reference>
<dbReference type="Pfam" id="PF00326">
    <property type="entry name" value="Peptidase_S9"/>
    <property type="match status" value="1"/>
</dbReference>
<dbReference type="GO" id="GO:0008236">
    <property type="term" value="F:serine-type peptidase activity"/>
    <property type="evidence" value="ECO:0007669"/>
    <property type="project" value="InterPro"/>
</dbReference>
<feature type="domain" description="Peptidase S9 prolyl oligopeptidase catalytic" evidence="1">
    <location>
        <begin position="266"/>
        <end position="443"/>
    </location>
</feature>
<dbReference type="EMBL" id="JAAXKZ010000019">
    <property type="protein sequence ID" value="NMH91503.1"/>
    <property type="molecule type" value="Genomic_DNA"/>
</dbReference>
<accession>A0A848DG41</accession>
<dbReference type="Gene3D" id="3.40.50.1820">
    <property type="entry name" value="alpha/beta hydrolase"/>
    <property type="match status" value="1"/>
</dbReference>
<name>A0A848DG41_9PSEU</name>
<keyword evidence="3" id="KW-1185">Reference proteome</keyword>
<evidence type="ECO:0000313" key="2">
    <source>
        <dbReference type="EMBL" id="NMH91503.1"/>
    </source>
</evidence>
<evidence type="ECO:0000313" key="3">
    <source>
        <dbReference type="Proteomes" id="UP000586918"/>
    </source>
</evidence>
<dbReference type="GO" id="GO:0006508">
    <property type="term" value="P:proteolysis"/>
    <property type="evidence" value="ECO:0007669"/>
    <property type="project" value="InterPro"/>
</dbReference>
<organism evidence="2 3">
    <name type="scientific">Pseudonocardia bannensis</name>
    <dbReference type="NCBI Taxonomy" id="630973"/>
    <lineage>
        <taxon>Bacteria</taxon>
        <taxon>Bacillati</taxon>
        <taxon>Actinomycetota</taxon>
        <taxon>Actinomycetes</taxon>
        <taxon>Pseudonocardiales</taxon>
        <taxon>Pseudonocardiaceae</taxon>
        <taxon>Pseudonocardia</taxon>
    </lineage>
</organism>
<dbReference type="InterPro" id="IPR001375">
    <property type="entry name" value="Peptidase_S9_cat"/>
</dbReference>